<reference evidence="1 2" key="1">
    <citation type="submission" date="2021-06" db="EMBL/GenBank/DDBJ databases">
        <authorList>
            <person name="Kallberg Y."/>
            <person name="Tangrot J."/>
            <person name="Rosling A."/>
        </authorList>
    </citation>
    <scope>NUCLEOTIDE SEQUENCE [LARGE SCALE GENOMIC DNA]</scope>
    <source>
        <strain evidence="1 2">120-4 pot B 10/14</strain>
    </source>
</reference>
<gene>
    <name evidence="1" type="ORF">GMARGA_LOCUS41814</name>
</gene>
<proteinExistence type="predicted"/>
<evidence type="ECO:0000313" key="2">
    <source>
        <dbReference type="Proteomes" id="UP000789901"/>
    </source>
</evidence>
<name>A0ABN7XCK6_GIGMA</name>
<evidence type="ECO:0000313" key="1">
    <source>
        <dbReference type="EMBL" id="CAG8852993.1"/>
    </source>
</evidence>
<protein>
    <submittedName>
        <fullName evidence="1">28319_t:CDS:1</fullName>
    </submittedName>
</protein>
<sequence length="45" mass="5078">MDDQILTNTANIINALAAAITNRELEKNLLTISFFTKDRTQDPLE</sequence>
<comment type="caution">
    <text evidence="1">The sequence shown here is derived from an EMBL/GenBank/DDBJ whole genome shotgun (WGS) entry which is preliminary data.</text>
</comment>
<feature type="non-terminal residue" evidence="1">
    <location>
        <position position="45"/>
    </location>
</feature>
<keyword evidence="2" id="KW-1185">Reference proteome</keyword>
<dbReference type="EMBL" id="CAJVQB010118557">
    <property type="protein sequence ID" value="CAG8852993.1"/>
    <property type="molecule type" value="Genomic_DNA"/>
</dbReference>
<accession>A0ABN7XCK6</accession>
<dbReference type="Proteomes" id="UP000789901">
    <property type="component" value="Unassembled WGS sequence"/>
</dbReference>
<organism evidence="1 2">
    <name type="scientific">Gigaspora margarita</name>
    <dbReference type="NCBI Taxonomy" id="4874"/>
    <lineage>
        <taxon>Eukaryota</taxon>
        <taxon>Fungi</taxon>
        <taxon>Fungi incertae sedis</taxon>
        <taxon>Mucoromycota</taxon>
        <taxon>Glomeromycotina</taxon>
        <taxon>Glomeromycetes</taxon>
        <taxon>Diversisporales</taxon>
        <taxon>Gigasporaceae</taxon>
        <taxon>Gigaspora</taxon>
    </lineage>
</organism>